<evidence type="ECO:0000256" key="4">
    <source>
        <dbReference type="ARBA" id="ARBA00022989"/>
    </source>
</evidence>
<dbReference type="NCBIfam" id="TIGR01297">
    <property type="entry name" value="CDF"/>
    <property type="match status" value="1"/>
</dbReference>
<dbReference type="InterPro" id="IPR027469">
    <property type="entry name" value="Cation_efflux_TMD_sf"/>
</dbReference>
<dbReference type="Proteomes" id="UP000221168">
    <property type="component" value="Unassembled WGS sequence"/>
</dbReference>
<accession>A0A2G1QR45</accession>
<dbReference type="SUPFAM" id="SSF161111">
    <property type="entry name" value="Cation efflux protein transmembrane domain-like"/>
    <property type="match status" value="1"/>
</dbReference>
<dbReference type="RefSeq" id="WP_099304268.1">
    <property type="nucleotide sequence ID" value="NZ_PDVP01000002.1"/>
</dbReference>
<dbReference type="GO" id="GO:0016020">
    <property type="term" value="C:membrane"/>
    <property type="evidence" value="ECO:0007669"/>
    <property type="project" value="UniProtKB-SubCell"/>
</dbReference>
<evidence type="ECO:0000256" key="1">
    <source>
        <dbReference type="ARBA" id="ARBA00004141"/>
    </source>
</evidence>
<gene>
    <name evidence="8" type="ORF">CSC94_04550</name>
</gene>
<dbReference type="GO" id="GO:0008324">
    <property type="term" value="F:monoatomic cation transmembrane transporter activity"/>
    <property type="evidence" value="ECO:0007669"/>
    <property type="project" value="InterPro"/>
</dbReference>
<comment type="caution">
    <text evidence="8">The sequence shown here is derived from an EMBL/GenBank/DDBJ whole genome shotgun (WGS) entry which is preliminary data.</text>
</comment>
<feature type="transmembrane region" description="Helical" evidence="6">
    <location>
        <begin position="159"/>
        <end position="182"/>
    </location>
</feature>
<organism evidence="8 9">
    <name type="scientific">Zhengella mangrovi</name>
    <dbReference type="NCBI Taxonomy" id="1982044"/>
    <lineage>
        <taxon>Bacteria</taxon>
        <taxon>Pseudomonadati</taxon>
        <taxon>Pseudomonadota</taxon>
        <taxon>Alphaproteobacteria</taxon>
        <taxon>Hyphomicrobiales</taxon>
        <taxon>Notoacmeibacteraceae</taxon>
        <taxon>Zhengella</taxon>
    </lineage>
</organism>
<evidence type="ECO:0000256" key="2">
    <source>
        <dbReference type="ARBA" id="ARBA00022448"/>
    </source>
</evidence>
<protein>
    <submittedName>
        <fullName evidence="8">Cation transporter</fullName>
    </submittedName>
</protein>
<dbReference type="EMBL" id="PDVP01000002">
    <property type="protein sequence ID" value="PHP67951.1"/>
    <property type="molecule type" value="Genomic_DNA"/>
</dbReference>
<dbReference type="OrthoDB" id="9806522at2"/>
<evidence type="ECO:0000256" key="6">
    <source>
        <dbReference type="SAM" id="Phobius"/>
    </source>
</evidence>
<keyword evidence="4 6" id="KW-1133">Transmembrane helix</keyword>
<dbReference type="InterPro" id="IPR058533">
    <property type="entry name" value="Cation_efflux_TM"/>
</dbReference>
<dbReference type="PANTHER" id="PTHR13414:SF9">
    <property type="entry name" value="PROTON-COUPLED ZINC ANTIPORTER SLC30A9, MITOCHONDRIAL"/>
    <property type="match status" value="1"/>
</dbReference>
<feature type="domain" description="Cation efflux protein transmembrane" evidence="7">
    <location>
        <begin position="12"/>
        <end position="218"/>
    </location>
</feature>
<dbReference type="InterPro" id="IPR036837">
    <property type="entry name" value="Cation_efflux_CTD_sf"/>
</dbReference>
<keyword evidence="3 6" id="KW-0812">Transmembrane</keyword>
<proteinExistence type="predicted"/>
<feature type="transmembrane region" description="Helical" evidence="6">
    <location>
        <begin position="118"/>
        <end position="138"/>
    </location>
</feature>
<sequence length="302" mass="32467">MAAKGGSRLVIYAALTGNALIAATKFAAALYTGSSAMLSEGVHSVVDTGNQLLMLHGLRKAERPPDEAHPLGYGREVYFWSFIVALLVFAVGAGVSLYQGIEHIRHPVPAQNITVNYVVIGLSMIFEGVAWVFALRHFQREKGRLGYLAAVRRSKDPTVFTVLFEDSAALLGLLVAFVAISAAHYFDMPVLDGIGSLGIGLILAVTAMFLAIECKGLLLGEPALPAVRDRIRKTAEADRDVIAVVDVLTVQLGPHDVVAAIDVAFRDDMTTPDIETCVKRIETAIRGNAEEVSSVFIRPRSP</sequence>
<evidence type="ECO:0000259" key="7">
    <source>
        <dbReference type="Pfam" id="PF01545"/>
    </source>
</evidence>
<name>A0A2G1QR45_9HYPH</name>
<evidence type="ECO:0000313" key="8">
    <source>
        <dbReference type="EMBL" id="PHP67951.1"/>
    </source>
</evidence>
<dbReference type="AlphaFoldDB" id="A0A2G1QR45"/>
<comment type="subcellular location">
    <subcellularLocation>
        <location evidence="1">Membrane</location>
        <topology evidence="1">Multi-pass membrane protein</topology>
    </subcellularLocation>
</comment>
<dbReference type="Gene3D" id="3.30.70.1350">
    <property type="entry name" value="Cation efflux protein, cytoplasmic domain"/>
    <property type="match status" value="1"/>
</dbReference>
<dbReference type="Gene3D" id="1.20.1510.10">
    <property type="entry name" value="Cation efflux protein transmembrane domain"/>
    <property type="match status" value="1"/>
</dbReference>
<reference evidence="8 9" key="1">
    <citation type="submission" date="2017-10" db="EMBL/GenBank/DDBJ databases">
        <title>Sedimentibacterium mangrovi gen. nov., sp. nov., a novel member of family Phyllobacteriacea isolated from mangrove sediment.</title>
        <authorList>
            <person name="Liao H."/>
            <person name="Tian Y."/>
        </authorList>
    </citation>
    <scope>NUCLEOTIDE SEQUENCE [LARGE SCALE GENOMIC DNA]</scope>
    <source>
        <strain evidence="8 9">X9-2-2</strain>
    </source>
</reference>
<feature type="transmembrane region" description="Helical" evidence="6">
    <location>
        <begin position="194"/>
        <end position="212"/>
    </location>
</feature>
<evidence type="ECO:0000313" key="9">
    <source>
        <dbReference type="Proteomes" id="UP000221168"/>
    </source>
</evidence>
<dbReference type="InterPro" id="IPR040177">
    <property type="entry name" value="SLC30A9"/>
</dbReference>
<keyword evidence="9" id="KW-1185">Reference proteome</keyword>
<dbReference type="SUPFAM" id="SSF160240">
    <property type="entry name" value="Cation efflux protein cytoplasmic domain-like"/>
    <property type="match status" value="1"/>
</dbReference>
<evidence type="ECO:0000256" key="5">
    <source>
        <dbReference type="ARBA" id="ARBA00023136"/>
    </source>
</evidence>
<keyword evidence="5 6" id="KW-0472">Membrane</keyword>
<feature type="transmembrane region" description="Helical" evidence="6">
    <location>
        <begin position="77"/>
        <end position="98"/>
    </location>
</feature>
<dbReference type="GO" id="GO:0006829">
    <property type="term" value="P:zinc ion transport"/>
    <property type="evidence" value="ECO:0007669"/>
    <property type="project" value="InterPro"/>
</dbReference>
<evidence type="ECO:0000256" key="3">
    <source>
        <dbReference type="ARBA" id="ARBA00022692"/>
    </source>
</evidence>
<dbReference type="InterPro" id="IPR002524">
    <property type="entry name" value="Cation_efflux"/>
</dbReference>
<dbReference type="Pfam" id="PF01545">
    <property type="entry name" value="Cation_efflux"/>
    <property type="match status" value="1"/>
</dbReference>
<dbReference type="PANTHER" id="PTHR13414">
    <property type="entry name" value="HUEL-CATION TRANSPORTER"/>
    <property type="match status" value="1"/>
</dbReference>
<keyword evidence="2" id="KW-0813">Transport</keyword>